<keyword evidence="8" id="KW-1185">Reference proteome</keyword>
<dbReference type="Gene3D" id="1.10.10.60">
    <property type="entry name" value="Homeodomain-like"/>
    <property type="match status" value="2"/>
</dbReference>
<dbReference type="OrthoDB" id="342399at2"/>
<dbReference type="PRINTS" id="PR00032">
    <property type="entry name" value="HTHARAC"/>
</dbReference>
<dbReference type="RefSeq" id="WP_148451085.1">
    <property type="nucleotide sequence ID" value="NZ_VSDO01000001.1"/>
</dbReference>
<gene>
    <name evidence="7" type="ORF">FRY98_07640</name>
</gene>
<dbReference type="SMART" id="SM00342">
    <property type="entry name" value="HTH_ARAC"/>
    <property type="match status" value="1"/>
</dbReference>
<dbReference type="Gene3D" id="3.40.50.2300">
    <property type="match status" value="1"/>
</dbReference>
<dbReference type="PROSITE" id="PS50110">
    <property type="entry name" value="RESPONSE_REGULATORY"/>
    <property type="match status" value="1"/>
</dbReference>
<keyword evidence="3" id="KW-0804">Transcription</keyword>
<evidence type="ECO:0000256" key="3">
    <source>
        <dbReference type="ARBA" id="ARBA00023163"/>
    </source>
</evidence>
<keyword evidence="2" id="KW-0238">DNA-binding</keyword>
<dbReference type="Pfam" id="PF12833">
    <property type="entry name" value="HTH_18"/>
    <property type="match status" value="1"/>
</dbReference>
<sequence>MEQRSKNFRVMIVDDEAILRTGLLHLCSWSDHGIEIVAQASNGQEALQQIETVRPHVVITDIVMPLMDGVEFTKAMKLRYPEIKIIVLSSYSEFSYVREVFKYGVTDYLLKPKVSAPELISLIQSLCSDLEWKTKAPAAETLDISLALGQWLDHDIPREEMDEELLRGLTRHFPSRFYRMALADLSLLLNRTKWTQSQVEQVILQYAAEELSGLPYTVVFLKNEVLLLINFNLQEAGEAVDSLAAFARRIQASLNFVSFLQSEAFEDIRQTAGERERLLPCLGKLIYFPDSAIIPETRIINHNDDSASFDQTPFLTALRMLAMDESIRQLKALLSGISSAQSYNEYSLKLLCQNLVYNALTTLEQMKQPVMELGASKLKLFKQIDLAFGIRELEEVLLQFLQALKGAIRATDLSQTAILQKIYDYVNENFDKDISLAEMANALHLNYSYLSSYFKQRTGENLTSYINRVRTEKAKELLLNQELSISEVSRLTGFSEHNYFSKVFKKMTGMTPAEYRNHIFQ</sequence>
<reference evidence="7 8" key="1">
    <citation type="submission" date="2019-08" db="EMBL/GenBank/DDBJ databases">
        <title>Genome sequencing of Paenibacillus faecis DSM 23593(T).</title>
        <authorList>
            <person name="Kook J.-K."/>
            <person name="Park S.-N."/>
            <person name="Lim Y.K."/>
        </authorList>
    </citation>
    <scope>NUCLEOTIDE SEQUENCE [LARGE SCALE GENOMIC DNA]</scope>
    <source>
        <strain evidence="7 8">DSM 23593</strain>
    </source>
</reference>
<evidence type="ECO:0000313" key="7">
    <source>
        <dbReference type="EMBL" id="TYA15480.1"/>
    </source>
</evidence>
<name>A0A5D0D0C0_9BACL</name>
<evidence type="ECO:0000313" key="8">
    <source>
        <dbReference type="Proteomes" id="UP000325218"/>
    </source>
</evidence>
<dbReference type="GO" id="GO:0043565">
    <property type="term" value="F:sequence-specific DNA binding"/>
    <property type="evidence" value="ECO:0007669"/>
    <property type="project" value="InterPro"/>
</dbReference>
<accession>A0A5D0D0C0</accession>
<evidence type="ECO:0000256" key="1">
    <source>
        <dbReference type="ARBA" id="ARBA00023015"/>
    </source>
</evidence>
<dbReference type="SUPFAM" id="SSF52172">
    <property type="entry name" value="CheY-like"/>
    <property type="match status" value="1"/>
</dbReference>
<dbReference type="InterPro" id="IPR020449">
    <property type="entry name" value="Tscrpt_reg_AraC-type_HTH"/>
</dbReference>
<feature type="domain" description="HTH araC/xylS-type" evidence="5">
    <location>
        <begin position="420"/>
        <end position="518"/>
    </location>
</feature>
<dbReference type="Proteomes" id="UP000325218">
    <property type="component" value="Unassembled WGS sequence"/>
</dbReference>
<dbReference type="CDD" id="cd17536">
    <property type="entry name" value="REC_YesN-like"/>
    <property type="match status" value="1"/>
</dbReference>
<keyword evidence="4" id="KW-0597">Phosphoprotein</keyword>
<dbReference type="InterPro" id="IPR011006">
    <property type="entry name" value="CheY-like_superfamily"/>
</dbReference>
<evidence type="ECO:0000259" key="5">
    <source>
        <dbReference type="PROSITE" id="PS01124"/>
    </source>
</evidence>
<dbReference type="InterPro" id="IPR018060">
    <property type="entry name" value="HTH_AraC"/>
</dbReference>
<evidence type="ECO:0000259" key="6">
    <source>
        <dbReference type="PROSITE" id="PS50110"/>
    </source>
</evidence>
<dbReference type="SUPFAM" id="SSF46689">
    <property type="entry name" value="Homeodomain-like"/>
    <property type="match status" value="2"/>
</dbReference>
<dbReference type="GO" id="GO:0000160">
    <property type="term" value="P:phosphorelay signal transduction system"/>
    <property type="evidence" value="ECO:0007669"/>
    <property type="project" value="InterPro"/>
</dbReference>
<organism evidence="7 8">
    <name type="scientific">Paenibacillus faecis</name>
    <dbReference type="NCBI Taxonomy" id="862114"/>
    <lineage>
        <taxon>Bacteria</taxon>
        <taxon>Bacillati</taxon>
        <taxon>Bacillota</taxon>
        <taxon>Bacilli</taxon>
        <taxon>Bacillales</taxon>
        <taxon>Paenibacillaceae</taxon>
        <taxon>Paenibacillus</taxon>
    </lineage>
</organism>
<dbReference type="PROSITE" id="PS01124">
    <property type="entry name" value="HTH_ARAC_FAMILY_2"/>
    <property type="match status" value="1"/>
</dbReference>
<feature type="domain" description="Response regulatory" evidence="6">
    <location>
        <begin position="9"/>
        <end position="126"/>
    </location>
</feature>
<protein>
    <submittedName>
        <fullName evidence="7">Response regulator transcription factor</fullName>
    </submittedName>
</protein>
<keyword evidence="1" id="KW-0805">Transcription regulation</keyword>
<dbReference type="Pfam" id="PF00072">
    <property type="entry name" value="Response_reg"/>
    <property type="match status" value="1"/>
</dbReference>
<dbReference type="PANTHER" id="PTHR43280:SF28">
    <property type="entry name" value="HTH-TYPE TRANSCRIPTIONAL ACTIVATOR RHAS"/>
    <property type="match status" value="1"/>
</dbReference>
<evidence type="ECO:0000256" key="2">
    <source>
        <dbReference type="ARBA" id="ARBA00023125"/>
    </source>
</evidence>
<dbReference type="InterPro" id="IPR009057">
    <property type="entry name" value="Homeodomain-like_sf"/>
</dbReference>
<dbReference type="InterPro" id="IPR001789">
    <property type="entry name" value="Sig_transdc_resp-reg_receiver"/>
</dbReference>
<comment type="caution">
    <text evidence="7">The sequence shown here is derived from an EMBL/GenBank/DDBJ whole genome shotgun (WGS) entry which is preliminary data.</text>
</comment>
<proteinExistence type="predicted"/>
<dbReference type="EMBL" id="VSDO01000001">
    <property type="protein sequence ID" value="TYA15480.1"/>
    <property type="molecule type" value="Genomic_DNA"/>
</dbReference>
<dbReference type="GO" id="GO:0003700">
    <property type="term" value="F:DNA-binding transcription factor activity"/>
    <property type="evidence" value="ECO:0007669"/>
    <property type="project" value="InterPro"/>
</dbReference>
<dbReference type="AlphaFoldDB" id="A0A5D0D0C0"/>
<dbReference type="PANTHER" id="PTHR43280">
    <property type="entry name" value="ARAC-FAMILY TRANSCRIPTIONAL REGULATOR"/>
    <property type="match status" value="1"/>
</dbReference>
<evidence type="ECO:0000256" key="4">
    <source>
        <dbReference type="PROSITE-ProRule" id="PRU00169"/>
    </source>
</evidence>
<feature type="modified residue" description="4-aspartylphosphate" evidence="4">
    <location>
        <position position="61"/>
    </location>
</feature>
<dbReference type="SMART" id="SM00448">
    <property type="entry name" value="REC"/>
    <property type="match status" value="1"/>
</dbReference>